<evidence type="ECO:0000256" key="8">
    <source>
        <dbReference type="PIRSR" id="PIRSR001480-1"/>
    </source>
</evidence>
<dbReference type="UniPathway" id="UPA00126">
    <property type="reaction ID" value="UER00423"/>
</dbReference>
<dbReference type="Pfam" id="PF20511">
    <property type="entry name" value="PMI_typeI_cat"/>
    <property type="match status" value="1"/>
</dbReference>
<feature type="binding site" evidence="9">
    <location>
        <position position="57"/>
    </location>
    <ligand>
        <name>Zn(2+)</name>
        <dbReference type="ChEBI" id="CHEBI:29105"/>
    </ligand>
</feature>
<feature type="domain" description="Phosphomannose isomerase type I helical insertion" evidence="11">
    <location>
        <begin position="136"/>
        <end position="205"/>
    </location>
</feature>
<dbReference type="Pfam" id="PF20512">
    <property type="entry name" value="PMI_typeI_hel"/>
    <property type="match status" value="1"/>
</dbReference>
<feature type="domain" description="Phosphomannose isomerase type I catalytic" evidence="10">
    <location>
        <begin position="1"/>
        <end position="98"/>
    </location>
</feature>
<comment type="catalytic activity">
    <reaction evidence="1">
        <text>D-mannose 6-phosphate = D-fructose 6-phosphate</text>
        <dbReference type="Rhea" id="RHEA:12356"/>
        <dbReference type="ChEBI" id="CHEBI:58735"/>
        <dbReference type="ChEBI" id="CHEBI:61527"/>
        <dbReference type="EC" id="5.3.1.8"/>
    </reaction>
</comment>
<dbReference type="PANTHER" id="PTHR10309">
    <property type="entry name" value="MANNOSE-6-PHOSPHATE ISOMERASE"/>
    <property type="match status" value="1"/>
</dbReference>
<dbReference type="PRINTS" id="PR00714">
    <property type="entry name" value="MAN6PISMRASE"/>
</dbReference>
<dbReference type="InterPro" id="IPR046458">
    <property type="entry name" value="PMI_typeI_hel"/>
</dbReference>
<evidence type="ECO:0000256" key="2">
    <source>
        <dbReference type="ARBA" id="ARBA00004666"/>
    </source>
</evidence>
<dbReference type="GO" id="GO:0005975">
    <property type="term" value="P:carbohydrate metabolic process"/>
    <property type="evidence" value="ECO:0007669"/>
    <property type="project" value="InterPro"/>
</dbReference>
<evidence type="ECO:0000256" key="7">
    <source>
        <dbReference type="ARBA" id="ARBA00023235"/>
    </source>
</evidence>
<dbReference type="SUPFAM" id="SSF51182">
    <property type="entry name" value="RmlC-like cupins"/>
    <property type="match status" value="1"/>
</dbReference>
<protein>
    <recommendedName>
        <fullName evidence="4">mannose-6-phosphate isomerase</fullName>
        <ecNumber evidence="4">5.3.1.8</ecNumber>
    </recommendedName>
</protein>
<dbReference type="GO" id="GO:0009298">
    <property type="term" value="P:GDP-mannose biosynthetic process"/>
    <property type="evidence" value="ECO:0007669"/>
    <property type="project" value="UniProtKB-UniPathway"/>
</dbReference>
<dbReference type="PROSITE" id="PS00966">
    <property type="entry name" value="PMI_I_2"/>
    <property type="match status" value="1"/>
</dbReference>
<dbReference type="InterPro" id="IPR011051">
    <property type="entry name" value="RmlC_Cupin_sf"/>
</dbReference>
<dbReference type="InterPro" id="IPR016305">
    <property type="entry name" value="Mannose-6-P_Isomerase"/>
</dbReference>
<dbReference type="Proteomes" id="UP000612055">
    <property type="component" value="Unassembled WGS sequence"/>
</dbReference>
<feature type="binding site" evidence="9">
    <location>
        <position position="84"/>
    </location>
    <ligand>
        <name>Zn(2+)</name>
        <dbReference type="ChEBI" id="CHEBI:29105"/>
    </ligand>
</feature>
<dbReference type="NCBIfam" id="TIGR00218">
    <property type="entry name" value="manA"/>
    <property type="match status" value="1"/>
</dbReference>
<evidence type="ECO:0000256" key="3">
    <source>
        <dbReference type="ARBA" id="ARBA00010772"/>
    </source>
</evidence>
<evidence type="ECO:0000313" key="13">
    <source>
        <dbReference type="Proteomes" id="UP000612055"/>
    </source>
</evidence>
<comment type="similarity">
    <text evidence="3">Belongs to the mannose-6-phosphate isomerase type 1 family.</text>
</comment>
<comment type="cofactor">
    <cofactor evidence="9">
        <name>Zn(2+)</name>
        <dbReference type="ChEBI" id="CHEBI:29105"/>
    </cofactor>
    <text evidence="9">Binds 1 zinc ion per subunit.</text>
</comment>
<name>A0A836BVF9_9CHLO</name>
<evidence type="ECO:0000313" key="12">
    <source>
        <dbReference type="EMBL" id="KAG2488964.1"/>
    </source>
</evidence>
<keyword evidence="13" id="KW-1185">Reference proteome</keyword>
<dbReference type="PROSITE" id="PS00965">
    <property type="entry name" value="PMI_I_1"/>
    <property type="match status" value="1"/>
</dbReference>
<dbReference type="CDD" id="cd07011">
    <property type="entry name" value="cupin_PMI_type_I_N"/>
    <property type="match status" value="1"/>
</dbReference>
<dbReference type="InterPro" id="IPR046457">
    <property type="entry name" value="PMI_typeI_cat"/>
</dbReference>
<dbReference type="Gene3D" id="2.60.120.10">
    <property type="entry name" value="Jelly Rolls"/>
    <property type="match status" value="2"/>
</dbReference>
<reference evidence="12" key="1">
    <citation type="journal article" date="2020" name="bioRxiv">
        <title>Comparative genomics of Chlamydomonas.</title>
        <authorList>
            <person name="Craig R.J."/>
            <person name="Hasan A.R."/>
            <person name="Ness R.W."/>
            <person name="Keightley P.D."/>
        </authorList>
    </citation>
    <scope>NUCLEOTIDE SEQUENCE</scope>
    <source>
        <strain evidence="12">CCAP 11/70</strain>
    </source>
</reference>
<keyword evidence="5 9" id="KW-0479">Metal-binding</keyword>
<accession>A0A836BVF9</accession>
<dbReference type="FunFam" id="1.10.441.10:FF:000001">
    <property type="entry name" value="Mannose-6-phosphate isomerase"/>
    <property type="match status" value="1"/>
</dbReference>
<dbReference type="GO" id="GO:0008270">
    <property type="term" value="F:zinc ion binding"/>
    <property type="evidence" value="ECO:0007669"/>
    <property type="project" value="InterPro"/>
</dbReference>
<dbReference type="PIRSF" id="PIRSF001480">
    <property type="entry name" value="Mannose-6-phosphate_isomerase"/>
    <property type="match status" value="1"/>
</dbReference>
<organism evidence="12 13">
    <name type="scientific">Edaphochlamys debaryana</name>
    <dbReference type="NCBI Taxonomy" id="47281"/>
    <lineage>
        <taxon>Eukaryota</taxon>
        <taxon>Viridiplantae</taxon>
        <taxon>Chlorophyta</taxon>
        <taxon>core chlorophytes</taxon>
        <taxon>Chlorophyceae</taxon>
        <taxon>CS clade</taxon>
        <taxon>Chlamydomonadales</taxon>
        <taxon>Chlamydomonadales incertae sedis</taxon>
        <taxon>Edaphochlamys</taxon>
    </lineage>
</organism>
<dbReference type="PANTHER" id="PTHR10309:SF0">
    <property type="entry name" value="MANNOSE-6-PHOSPHATE ISOMERASE"/>
    <property type="match status" value="1"/>
</dbReference>
<dbReference type="InterPro" id="IPR001250">
    <property type="entry name" value="Man6P_Isoase-1"/>
</dbReference>
<evidence type="ECO:0000256" key="1">
    <source>
        <dbReference type="ARBA" id="ARBA00000757"/>
    </source>
</evidence>
<gene>
    <name evidence="12" type="ORF">HYH03_012581</name>
</gene>
<proteinExistence type="inferred from homology"/>
<evidence type="ECO:0000256" key="5">
    <source>
        <dbReference type="ARBA" id="ARBA00022723"/>
    </source>
</evidence>
<sequence>MGAHPTCPSKLQSTGASLASCLERCPQLLGDKVVRRFGAQLPFLFKVLSVNKALSIQSHPDKQLAERLHAEHPKLYADPNHKPEMALALSDFEALCGFASTQELQDRLRGVPELASLVGPQAAGALLALEPGSGAGEEAKQALRTAFTRLMTASPEAVTGAVRSLVERLKREQDSGTALSPHEALALRLNTQFPDDVGVFSAFFLNLVTLPPGHAIYLPANEPHAYLAGELVECMAASDNVIRAGLTPKFKHAEVLCDSLTYRQGPPDVLTGTPAGPPGLTLYRPPFEEFEIHRIQADSSGSGSGSGAGSMTLPASGGPRILLVTAGEAEAGVVGPLPEALELVPEIERSGALRRGSIVLIAPGVEVALRRAEGLEGWVAAVNGAFLALAEALPEAPAGEAVAAEAEVEVAAEVEAAR</sequence>
<keyword evidence="6 9" id="KW-0862">Zinc</keyword>
<dbReference type="GO" id="GO:0004476">
    <property type="term" value="F:mannose-6-phosphate isomerase activity"/>
    <property type="evidence" value="ECO:0007669"/>
    <property type="project" value="UniProtKB-EC"/>
</dbReference>
<feature type="binding site" evidence="9">
    <location>
        <position position="224"/>
    </location>
    <ligand>
        <name>Zn(2+)</name>
        <dbReference type="ChEBI" id="CHEBI:29105"/>
    </ligand>
</feature>
<dbReference type="OrthoDB" id="6605218at2759"/>
<feature type="active site" evidence="8">
    <location>
        <position position="243"/>
    </location>
</feature>
<evidence type="ECO:0000259" key="11">
    <source>
        <dbReference type="Pfam" id="PF20512"/>
    </source>
</evidence>
<dbReference type="EMBL" id="JAEHOE010000078">
    <property type="protein sequence ID" value="KAG2488964.1"/>
    <property type="molecule type" value="Genomic_DNA"/>
</dbReference>
<evidence type="ECO:0000256" key="6">
    <source>
        <dbReference type="ARBA" id="ARBA00022833"/>
    </source>
</evidence>
<dbReference type="InterPro" id="IPR014710">
    <property type="entry name" value="RmlC-like_jellyroll"/>
</dbReference>
<dbReference type="GO" id="GO:0005829">
    <property type="term" value="C:cytosol"/>
    <property type="evidence" value="ECO:0007669"/>
    <property type="project" value="TreeGrafter"/>
</dbReference>
<feature type="binding site" evidence="9">
    <location>
        <position position="59"/>
    </location>
    <ligand>
        <name>Zn(2+)</name>
        <dbReference type="ChEBI" id="CHEBI:29105"/>
    </ligand>
</feature>
<dbReference type="AlphaFoldDB" id="A0A836BVF9"/>
<comment type="caution">
    <text evidence="12">The sequence shown here is derived from an EMBL/GenBank/DDBJ whole genome shotgun (WGS) entry which is preliminary data.</text>
</comment>
<comment type="pathway">
    <text evidence="2">Nucleotide-sugar biosynthesis; GDP-alpha-D-mannose biosynthesis; alpha-D-mannose 1-phosphate from D-fructose 6-phosphate: step 1/2.</text>
</comment>
<keyword evidence="7" id="KW-0413">Isomerase</keyword>
<evidence type="ECO:0000256" key="4">
    <source>
        <dbReference type="ARBA" id="ARBA00011956"/>
    </source>
</evidence>
<dbReference type="EC" id="5.3.1.8" evidence="4"/>
<evidence type="ECO:0000256" key="9">
    <source>
        <dbReference type="PIRSR" id="PIRSR001480-2"/>
    </source>
</evidence>
<dbReference type="Gene3D" id="1.10.441.10">
    <property type="entry name" value="Phosphomannose Isomerase, domain 2"/>
    <property type="match status" value="1"/>
</dbReference>
<evidence type="ECO:0000259" key="10">
    <source>
        <dbReference type="Pfam" id="PF20511"/>
    </source>
</evidence>
<dbReference type="InterPro" id="IPR018050">
    <property type="entry name" value="Pmannose_isomerase-type1_CS"/>
</dbReference>